<dbReference type="EMBL" id="SDMP01000010">
    <property type="protein sequence ID" value="RYR34809.1"/>
    <property type="molecule type" value="Genomic_DNA"/>
</dbReference>
<proteinExistence type="predicted"/>
<evidence type="ECO:0000256" key="1">
    <source>
        <dbReference type="SAM" id="MobiDB-lite"/>
    </source>
</evidence>
<feature type="compositionally biased region" description="Low complexity" evidence="1">
    <location>
        <begin position="85"/>
        <end position="111"/>
    </location>
</feature>
<feature type="region of interest" description="Disordered" evidence="1">
    <location>
        <begin position="85"/>
        <end position="119"/>
    </location>
</feature>
<sequence>MVPNRPLQSGLRVLTHDKELIEMCYIAQTNKGIVHVYDEHGVSEPVFDEKTELASSKGKELIVLPDPIPHSYPNINVTANTISTTSPPIPTSEPIHTTIPTPTTIPTTMPTDKGISGPKYKSHITTISVSYSKSPTKKMTVPIAAAPTVKPTPPPKTMAKATIATSTKPNPPPKRMGQSTAAPTTKSNPPPKSTA</sequence>
<name>A0A445B808_ARAHY</name>
<dbReference type="OrthoDB" id="998442at2759"/>
<organism evidence="3 4">
    <name type="scientific">Arachis hypogaea</name>
    <name type="common">Peanut</name>
    <dbReference type="NCBI Taxonomy" id="3818"/>
    <lineage>
        <taxon>Eukaryota</taxon>
        <taxon>Viridiplantae</taxon>
        <taxon>Streptophyta</taxon>
        <taxon>Embryophyta</taxon>
        <taxon>Tracheophyta</taxon>
        <taxon>Spermatophyta</taxon>
        <taxon>Magnoliopsida</taxon>
        <taxon>eudicotyledons</taxon>
        <taxon>Gunneridae</taxon>
        <taxon>Pentapetalae</taxon>
        <taxon>rosids</taxon>
        <taxon>fabids</taxon>
        <taxon>Fabales</taxon>
        <taxon>Fabaceae</taxon>
        <taxon>Papilionoideae</taxon>
        <taxon>50 kb inversion clade</taxon>
        <taxon>dalbergioids sensu lato</taxon>
        <taxon>Dalbergieae</taxon>
        <taxon>Pterocarpus clade</taxon>
        <taxon>Arachis</taxon>
    </lineage>
</organism>
<gene>
    <name evidence="3" type="ORF">Ahy_A10g049847</name>
</gene>
<dbReference type="Proteomes" id="UP000289738">
    <property type="component" value="Chromosome A10"/>
</dbReference>
<feature type="domain" description="PB1-like" evidence="2">
    <location>
        <begin position="8"/>
        <end position="40"/>
    </location>
</feature>
<dbReference type="AlphaFoldDB" id="A0A445B808"/>
<dbReference type="InterPro" id="IPR058594">
    <property type="entry name" value="PB1-like_dom_pln"/>
</dbReference>
<feature type="region of interest" description="Disordered" evidence="1">
    <location>
        <begin position="146"/>
        <end position="195"/>
    </location>
</feature>
<reference evidence="3 4" key="1">
    <citation type="submission" date="2019-01" db="EMBL/GenBank/DDBJ databases">
        <title>Sequencing of cultivated peanut Arachis hypogaea provides insights into genome evolution and oil improvement.</title>
        <authorList>
            <person name="Chen X."/>
        </authorList>
    </citation>
    <scope>NUCLEOTIDE SEQUENCE [LARGE SCALE GENOMIC DNA]</scope>
    <source>
        <strain evidence="4">cv. Fuhuasheng</strain>
        <tissue evidence="3">Leaves</tissue>
    </source>
</reference>
<accession>A0A445B808</accession>
<evidence type="ECO:0000313" key="4">
    <source>
        <dbReference type="Proteomes" id="UP000289738"/>
    </source>
</evidence>
<evidence type="ECO:0000313" key="3">
    <source>
        <dbReference type="EMBL" id="RYR34809.1"/>
    </source>
</evidence>
<protein>
    <recommendedName>
        <fullName evidence="2">PB1-like domain-containing protein</fullName>
    </recommendedName>
</protein>
<comment type="caution">
    <text evidence="3">The sequence shown here is derived from an EMBL/GenBank/DDBJ whole genome shotgun (WGS) entry which is preliminary data.</text>
</comment>
<dbReference type="Pfam" id="PF26130">
    <property type="entry name" value="PB1-like"/>
    <property type="match status" value="1"/>
</dbReference>
<evidence type="ECO:0000259" key="2">
    <source>
        <dbReference type="Pfam" id="PF26130"/>
    </source>
</evidence>
<keyword evidence="4" id="KW-1185">Reference proteome</keyword>